<dbReference type="InterPro" id="IPR001525">
    <property type="entry name" value="C5_MeTfrase"/>
</dbReference>
<evidence type="ECO:0000256" key="1">
    <source>
        <dbReference type="ARBA" id="ARBA00011975"/>
    </source>
</evidence>
<evidence type="ECO:0000256" key="4">
    <source>
        <dbReference type="ARBA" id="ARBA00022691"/>
    </source>
</evidence>
<dbReference type="AlphaFoldDB" id="A0A9X3F409"/>
<evidence type="ECO:0000256" key="5">
    <source>
        <dbReference type="ARBA" id="ARBA00022747"/>
    </source>
</evidence>
<dbReference type="PANTHER" id="PTHR10629">
    <property type="entry name" value="CYTOSINE-SPECIFIC METHYLTRANSFERASE"/>
    <property type="match status" value="1"/>
</dbReference>
<dbReference type="GO" id="GO:0003886">
    <property type="term" value="F:DNA (cytosine-5-)-methyltransferase activity"/>
    <property type="evidence" value="ECO:0007669"/>
    <property type="project" value="UniProtKB-EC"/>
</dbReference>
<dbReference type="PRINTS" id="PR00105">
    <property type="entry name" value="C5METTRFRASE"/>
</dbReference>
<dbReference type="Gene3D" id="3.90.120.10">
    <property type="entry name" value="DNA Methylase, subunit A, domain 2"/>
    <property type="match status" value="1"/>
</dbReference>
<dbReference type="PANTHER" id="PTHR10629:SF52">
    <property type="entry name" value="DNA (CYTOSINE-5)-METHYLTRANSFERASE 1"/>
    <property type="match status" value="1"/>
</dbReference>
<dbReference type="GO" id="GO:0044027">
    <property type="term" value="P:negative regulation of gene expression via chromosomal CpG island methylation"/>
    <property type="evidence" value="ECO:0007669"/>
    <property type="project" value="TreeGrafter"/>
</dbReference>
<comment type="catalytic activity">
    <reaction evidence="6">
        <text>a 2'-deoxycytidine in DNA + S-adenosyl-L-methionine = a 5-methyl-2'-deoxycytidine in DNA + S-adenosyl-L-homocysteine + H(+)</text>
        <dbReference type="Rhea" id="RHEA:13681"/>
        <dbReference type="Rhea" id="RHEA-COMP:11369"/>
        <dbReference type="Rhea" id="RHEA-COMP:11370"/>
        <dbReference type="ChEBI" id="CHEBI:15378"/>
        <dbReference type="ChEBI" id="CHEBI:57856"/>
        <dbReference type="ChEBI" id="CHEBI:59789"/>
        <dbReference type="ChEBI" id="CHEBI:85452"/>
        <dbReference type="ChEBI" id="CHEBI:85454"/>
        <dbReference type="EC" id="2.1.1.37"/>
    </reaction>
</comment>
<evidence type="ECO:0000313" key="8">
    <source>
        <dbReference type="EMBL" id="MCY1720186.1"/>
    </source>
</evidence>
<dbReference type="EMBL" id="JAPOHD010000013">
    <property type="protein sequence ID" value="MCY1720186.1"/>
    <property type="molecule type" value="Genomic_DNA"/>
</dbReference>
<dbReference type="GO" id="GO:0003677">
    <property type="term" value="F:DNA binding"/>
    <property type="evidence" value="ECO:0007669"/>
    <property type="project" value="TreeGrafter"/>
</dbReference>
<keyword evidence="4 7" id="KW-0949">S-adenosyl-L-methionine</keyword>
<dbReference type="GO" id="GO:0009307">
    <property type="term" value="P:DNA restriction-modification system"/>
    <property type="evidence" value="ECO:0007669"/>
    <property type="project" value="UniProtKB-KW"/>
</dbReference>
<reference evidence="8" key="1">
    <citation type="submission" date="2022-11" db="EMBL/GenBank/DDBJ databases">
        <title>Marilongibacter aestuarii gen. nov., sp. nov., isolated from tidal flat sediment.</title>
        <authorList>
            <person name="Jiayan W."/>
        </authorList>
    </citation>
    <scope>NUCLEOTIDE SEQUENCE</scope>
    <source>
        <strain evidence="8">Z1-6</strain>
    </source>
</reference>
<organism evidence="8 9">
    <name type="scientific">Draconibacterium aestuarii</name>
    <dbReference type="NCBI Taxonomy" id="2998507"/>
    <lineage>
        <taxon>Bacteria</taxon>
        <taxon>Pseudomonadati</taxon>
        <taxon>Bacteroidota</taxon>
        <taxon>Bacteroidia</taxon>
        <taxon>Marinilabiliales</taxon>
        <taxon>Prolixibacteraceae</taxon>
        <taxon>Draconibacterium</taxon>
    </lineage>
</organism>
<evidence type="ECO:0000256" key="6">
    <source>
        <dbReference type="ARBA" id="ARBA00047422"/>
    </source>
</evidence>
<keyword evidence="9" id="KW-1185">Reference proteome</keyword>
<evidence type="ECO:0000256" key="7">
    <source>
        <dbReference type="PROSITE-ProRule" id="PRU01016"/>
    </source>
</evidence>
<dbReference type="Proteomes" id="UP001145087">
    <property type="component" value="Unassembled WGS sequence"/>
</dbReference>
<dbReference type="InterPro" id="IPR050390">
    <property type="entry name" value="C5-Methyltransferase"/>
</dbReference>
<keyword evidence="2 7" id="KW-0489">Methyltransferase</keyword>
<dbReference type="EC" id="2.1.1.37" evidence="1"/>
<gene>
    <name evidence="8" type="ORF">OU798_07520</name>
</gene>
<sequence length="650" mass="72975">MIVDYKKINAQILYIISQIPDLNSPQIFYIDLFSGAGGTTTGIHMVGSGARAVGCVNHDNNAINSHHSNHKNCLHFIEDVRDWHVVVALRQLVEELRKRFPGCIIALWASLECTNYSKAKGGLPRDADSRTLAHALYMYIEELQPDYIDIENVREFMSWGPLDENGKPISRLNGRDYLRWIKKIKSYGYNYDKQMLNAADFGAFTSRERYFGQFAKYGLPIVWPEATHSKKPVQNGLFASLKKWKAVKEVLDLSDEGTSIFTRKKPLSENTLKRIYAGLVKFVAGGDDAFIQKYFSGRPMGKVIPLSGPSGTIKTIDSHAPVFIKRYNGGNPAEKVKSVENPIGSISTSNRHALVKPCFLTAHYSSGANIHSLDKPCPTVSTKDRFTKVQPTFMLDYQYKSNAHSINKPAPTLVTKDKFATVQPKFITNYYNGGGQLSSIENPNPTVTGVPKQRLTSVLFMDQQFGNSKPHAIDRPAGTVTANPKQNLVAVQPWIMNTNFNNVGSSINKPAPVVTANRKWHYLLNPQYDNKGNSIDRPCFTLIARMDKKPPHIVSTEQSKIFAIPFFEHENESMKRIRLFMAIHGIIDIKMRMLKIPELLRIQGFPANYVLKGTQTEQKKYIGNAVVPQVAKAIISCRVKAVNQLKREAV</sequence>
<dbReference type="PROSITE" id="PS51679">
    <property type="entry name" value="SAM_MT_C5"/>
    <property type="match status" value="1"/>
</dbReference>
<keyword evidence="3 7" id="KW-0808">Transferase</keyword>
<evidence type="ECO:0000313" key="9">
    <source>
        <dbReference type="Proteomes" id="UP001145087"/>
    </source>
</evidence>
<evidence type="ECO:0000256" key="2">
    <source>
        <dbReference type="ARBA" id="ARBA00022603"/>
    </source>
</evidence>
<dbReference type="Gene3D" id="3.40.50.150">
    <property type="entry name" value="Vaccinia Virus protein VP39"/>
    <property type="match status" value="1"/>
</dbReference>
<name>A0A9X3F409_9BACT</name>
<evidence type="ECO:0000256" key="3">
    <source>
        <dbReference type="ARBA" id="ARBA00022679"/>
    </source>
</evidence>
<comment type="caution">
    <text evidence="8">The sequence shown here is derived from an EMBL/GenBank/DDBJ whole genome shotgun (WGS) entry which is preliminary data.</text>
</comment>
<comment type="similarity">
    <text evidence="7">Belongs to the class I-like SAM-binding methyltransferase superfamily. C5-methyltransferase family.</text>
</comment>
<keyword evidence="5" id="KW-0680">Restriction system</keyword>
<dbReference type="InterPro" id="IPR029063">
    <property type="entry name" value="SAM-dependent_MTases_sf"/>
</dbReference>
<dbReference type="RefSeq" id="WP_343332520.1">
    <property type="nucleotide sequence ID" value="NZ_JAPOHD010000013.1"/>
</dbReference>
<feature type="active site" evidence="7">
    <location>
        <position position="113"/>
    </location>
</feature>
<protein>
    <recommendedName>
        <fullName evidence="1">DNA (cytosine-5-)-methyltransferase</fullName>
        <ecNumber evidence="1">2.1.1.37</ecNumber>
    </recommendedName>
</protein>
<dbReference type="GO" id="GO:0032259">
    <property type="term" value="P:methylation"/>
    <property type="evidence" value="ECO:0007669"/>
    <property type="project" value="UniProtKB-KW"/>
</dbReference>
<dbReference type="SUPFAM" id="SSF53335">
    <property type="entry name" value="S-adenosyl-L-methionine-dependent methyltransferases"/>
    <property type="match status" value="1"/>
</dbReference>
<dbReference type="Pfam" id="PF00145">
    <property type="entry name" value="DNA_methylase"/>
    <property type="match status" value="2"/>
</dbReference>
<accession>A0A9X3F409</accession>
<proteinExistence type="inferred from homology"/>